<protein>
    <submittedName>
        <fullName evidence="2">Methyltransferase domain-containing protein</fullName>
    </submittedName>
</protein>
<evidence type="ECO:0000259" key="1">
    <source>
        <dbReference type="Pfam" id="PF08241"/>
    </source>
</evidence>
<dbReference type="AlphaFoldDB" id="A0A9X3P9G9"/>
<evidence type="ECO:0000313" key="2">
    <source>
        <dbReference type="EMBL" id="MDA1360061.1"/>
    </source>
</evidence>
<name>A0A9X3P9G9_9ACTN</name>
<comment type="caution">
    <text evidence="2">The sequence shown here is derived from an EMBL/GenBank/DDBJ whole genome shotgun (WGS) entry which is preliminary data.</text>
</comment>
<dbReference type="GO" id="GO:0008757">
    <property type="term" value="F:S-adenosylmethionine-dependent methyltransferase activity"/>
    <property type="evidence" value="ECO:0007669"/>
    <property type="project" value="InterPro"/>
</dbReference>
<dbReference type="CDD" id="cd02440">
    <property type="entry name" value="AdoMet_MTases"/>
    <property type="match status" value="1"/>
</dbReference>
<dbReference type="EMBL" id="JAPZVP010000007">
    <property type="protein sequence ID" value="MDA1360061.1"/>
    <property type="molecule type" value="Genomic_DNA"/>
</dbReference>
<dbReference type="InterPro" id="IPR052356">
    <property type="entry name" value="Thiol_S-MT"/>
</dbReference>
<dbReference type="Pfam" id="PF08241">
    <property type="entry name" value="Methyltransf_11"/>
    <property type="match status" value="1"/>
</dbReference>
<dbReference type="InterPro" id="IPR013216">
    <property type="entry name" value="Methyltransf_11"/>
</dbReference>
<dbReference type="SUPFAM" id="SSF53335">
    <property type="entry name" value="S-adenosyl-L-methionine-dependent methyltransferases"/>
    <property type="match status" value="1"/>
</dbReference>
<dbReference type="InterPro" id="IPR029063">
    <property type="entry name" value="SAM-dependent_MTases_sf"/>
</dbReference>
<keyword evidence="2" id="KW-0808">Transferase</keyword>
<keyword evidence="2" id="KW-0489">Methyltransferase</keyword>
<dbReference type="PANTHER" id="PTHR45036">
    <property type="entry name" value="METHYLTRANSFERASE LIKE 7B"/>
    <property type="match status" value="1"/>
</dbReference>
<feature type="domain" description="Methyltransferase type 11" evidence="1">
    <location>
        <begin position="41"/>
        <end position="136"/>
    </location>
</feature>
<sequence length="224" mass="24340">MARRQRRLFARWYPGVAASLEERGLGEWRRSLLSGLAGRVLEVGCGHGVNFPHYPDAVTELVAVEPEAHLRDLAREQAASSRVAVTVLDGQAEALPVESGSFDAVVSTLVLCSVEDQDRALAEIHRVLRPGGRLWCLEHVASANRPIRWAEHVFDAVFWSHAFGGCHTGRDTGAAIERAGFRLEGLEARRYPDLPFPLAVSPHLIGAARKPGASGPVEDSAGNR</sequence>
<proteinExistence type="predicted"/>
<dbReference type="Proteomes" id="UP001146067">
    <property type="component" value="Unassembled WGS sequence"/>
</dbReference>
<organism evidence="2 3">
    <name type="scientific">Glycomyces luteolus</name>
    <dbReference type="NCBI Taxonomy" id="2670330"/>
    <lineage>
        <taxon>Bacteria</taxon>
        <taxon>Bacillati</taxon>
        <taxon>Actinomycetota</taxon>
        <taxon>Actinomycetes</taxon>
        <taxon>Glycomycetales</taxon>
        <taxon>Glycomycetaceae</taxon>
        <taxon>Glycomyces</taxon>
    </lineage>
</organism>
<reference evidence="2" key="1">
    <citation type="submission" date="2022-12" db="EMBL/GenBank/DDBJ databases">
        <title>Gycomyces niveus sp.nov.,a novel actinomycete isolated from soil in Shouguan.</title>
        <authorList>
            <person name="Yang X."/>
        </authorList>
    </citation>
    <scope>NUCLEOTIDE SEQUENCE</scope>
    <source>
        <strain evidence="2">NEAU-A15</strain>
    </source>
</reference>
<gene>
    <name evidence="2" type="ORF">O1R50_10520</name>
</gene>
<evidence type="ECO:0000313" key="3">
    <source>
        <dbReference type="Proteomes" id="UP001146067"/>
    </source>
</evidence>
<keyword evidence="3" id="KW-1185">Reference proteome</keyword>
<dbReference type="Gene3D" id="3.40.50.150">
    <property type="entry name" value="Vaccinia Virus protein VP39"/>
    <property type="match status" value="1"/>
</dbReference>
<dbReference type="GO" id="GO:0032259">
    <property type="term" value="P:methylation"/>
    <property type="evidence" value="ECO:0007669"/>
    <property type="project" value="UniProtKB-KW"/>
</dbReference>
<accession>A0A9X3P9G9</accession>
<dbReference type="RefSeq" id="WP_270109972.1">
    <property type="nucleotide sequence ID" value="NZ_JAPZVP010000007.1"/>
</dbReference>
<dbReference type="PANTHER" id="PTHR45036:SF1">
    <property type="entry name" value="METHYLTRANSFERASE LIKE 7A"/>
    <property type="match status" value="1"/>
</dbReference>